<dbReference type="EMBL" id="SOSA01000639">
    <property type="protein sequence ID" value="THC89541.1"/>
    <property type="molecule type" value="Genomic_DNA"/>
</dbReference>
<proteinExistence type="predicted"/>
<organism evidence="1 2">
    <name type="scientific">Aspergillus tanneri</name>
    <dbReference type="NCBI Taxonomy" id="1220188"/>
    <lineage>
        <taxon>Eukaryota</taxon>
        <taxon>Fungi</taxon>
        <taxon>Dikarya</taxon>
        <taxon>Ascomycota</taxon>
        <taxon>Pezizomycotina</taxon>
        <taxon>Eurotiomycetes</taxon>
        <taxon>Eurotiomycetidae</taxon>
        <taxon>Eurotiales</taxon>
        <taxon>Aspergillaceae</taxon>
        <taxon>Aspergillus</taxon>
        <taxon>Aspergillus subgen. Circumdati</taxon>
    </lineage>
</organism>
<reference evidence="1 2" key="1">
    <citation type="submission" date="2019-03" db="EMBL/GenBank/DDBJ databases">
        <title>The genome sequence of a newly discovered highly antifungal drug resistant Aspergillus species, Aspergillus tanneri NIH 1004.</title>
        <authorList>
            <person name="Mounaud S."/>
            <person name="Singh I."/>
            <person name="Joardar V."/>
            <person name="Pakala S."/>
            <person name="Pakala S."/>
            <person name="Venepally P."/>
            <person name="Hoover J."/>
            <person name="Nierman W."/>
            <person name="Chung J."/>
            <person name="Losada L."/>
        </authorList>
    </citation>
    <scope>NUCLEOTIDE SEQUENCE [LARGE SCALE GENOMIC DNA]</scope>
    <source>
        <strain evidence="1 2">NIH1004</strain>
    </source>
</reference>
<gene>
    <name evidence="1" type="ORF">EYZ11_011008</name>
</gene>
<comment type="caution">
    <text evidence="1">The sequence shown here is derived from an EMBL/GenBank/DDBJ whole genome shotgun (WGS) entry which is preliminary data.</text>
</comment>
<dbReference type="AlphaFoldDB" id="A0A4S3J9B6"/>
<name>A0A4S3J9B6_9EURO</name>
<dbReference type="VEuPathDB" id="FungiDB:EYZ11_011008"/>
<accession>A0A4S3J9B6</accession>
<evidence type="ECO:0000313" key="1">
    <source>
        <dbReference type="EMBL" id="THC89541.1"/>
    </source>
</evidence>
<keyword evidence="2" id="KW-1185">Reference proteome</keyword>
<dbReference type="Proteomes" id="UP000308092">
    <property type="component" value="Unassembled WGS sequence"/>
</dbReference>
<protein>
    <submittedName>
        <fullName evidence="1">Uncharacterized protein</fullName>
    </submittedName>
</protein>
<evidence type="ECO:0000313" key="2">
    <source>
        <dbReference type="Proteomes" id="UP000308092"/>
    </source>
</evidence>
<sequence>MPEQYIEVEKRITKACETLRRSKKPNIAATAPVTLDQLVRSLLSD</sequence>